<organism evidence="5 6">
    <name type="scientific">Nocardia vermiculata</name>
    <dbReference type="NCBI Taxonomy" id="257274"/>
    <lineage>
        <taxon>Bacteria</taxon>
        <taxon>Bacillati</taxon>
        <taxon>Actinomycetota</taxon>
        <taxon>Actinomycetes</taxon>
        <taxon>Mycobacteriales</taxon>
        <taxon>Nocardiaceae</taxon>
        <taxon>Nocardia</taxon>
    </lineage>
</organism>
<feature type="binding site" evidence="4">
    <location>
        <position position="15"/>
    </location>
    <ligand>
        <name>Mg(2+)</name>
        <dbReference type="ChEBI" id="CHEBI:18420"/>
    </ligand>
</feature>
<reference evidence="5 6" key="1">
    <citation type="submission" date="2020-04" db="EMBL/GenBank/DDBJ databases">
        <title>MicrobeNet Type strains.</title>
        <authorList>
            <person name="Nicholson A.C."/>
        </authorList>
    </citation>
    <scope>NUCLEOTIDE SEQUENCE [LARGE SCALE GENOMIC DNA]</scope>
    <source>
        <strain evidence="5 6">JCM 12354</strain>
    </source>
</reference>
<dbReference type="Pfam" id="PF13344">
    <property type="entry name" value="Hydrolase_6"/>
    <property type="match status" value="1"/>
</dbReference>
<dbReference type="NCBIfam" id="TIGR01460">
    <property type="entry name" value="HAD-SF-IIA"/>
    <property type="match status" value="1"/>
</dbReference>
<comment type="similarity">
    <text evidence="1">Belongs to the HAD-like hydrolase superfamily.</text>
</comment>
<dbReference type="PIRSF" id="PIRSF000915">
    <property type="entry name" value="PGP-type_phosphatase"/>
    <property type="match status" value="1"/>
</dbReference>
<evidence type="ECO:0000256" key="4">
    <source>
        <dbReference type="PIRSR" id="PIRSR000915-3"/>
    </source>
</evidence>
<dbReference type="PANTHER" id="PTHR19288:SF95">
    <property type="entry name" value="D-GLYCEROL 3-PHOSPHATE PHOSPHATASE"/>
    <property type="match status" value="1"/>
</dbReference>
<dbReference type="RefSeq" id="WP_067879444.1">
    <property type="nucleotide sequence ID" value="NZ_JAAXOP010000025.1"/>
</dbReference>
<gene>
    <name evidence="5" type="ORF">HGA08_28370</name>
</gene>
<comment type="caution">
    <text evidence="5">The sequence shown here is derived from an EMBL/GenBank/DDBJ whole genome shotgun (WGS) entry which is preliminary data.</text>
</comment>
<keyword evidence="6" id="KW-1185">Reference proteome</keyword>
<feature type="binding site" evidence="4">
    <location>
        <position position="17"/>
    </location>
    <ligand>
        <name>Mg(2+)</name>
        <dbReference type="ChEBI" id="CHEBI:18420"/>
    </ligand>
</feature>
<dbReference type="AlphaFoldDB" id="A0A846Y4F3"/>
<dbReference type="Proteomes" id="UP000565711">
    <property type="component" value="Unassembled WGS sequence"/>
</dbReference>
<evidence type="ECO:0000256" key="1">
    <source>
        <dbReference type="PIRNR" id="PIRNR000915"/>
    </source>
</evidence>
<dbReference type="InterPro" id="IPR036412">
    <property type="entry name" value="HAD-like_sf"/>
</dbReference>
<sequence>MAATLRDDFDALLLDLDGTLYRGAEVIDGTPAALAAGGDGRRLMYVTNNASRSVGAVAAHLRDLGFSATDDDVVTSAQAAARLLADRVDSGARVLIVGTDDLAAEVELAGLRPVRQFDGDAPAAVVQGHSPRTGWPDLAEAAYAVRAGALWVAANTDATLPNERGLAPGNGAMVAALRAATDAEPVVAGKPYAPLLEDALVRAGTRRALVVGDRLDTDIDGALRVGLPSLLVLTGVSTLDQVCARPADRRPTYLARSLDALNHPPLSGRADEPLEKLAELLDEQPARAIALSE</sequence>
<dbReference type="GO" id="GO:0016791">
    <property type="term" value="F:phosphatase activity"/>
    <property type="evidence" value="ECO:0007669"/>
    <property type="project" value="TreeGrafter"/>
</dbReference>
<comment type="cofactor">
    <cofactor evidence="4">
        <name>Mg(2+)</name>
        <dbReference type="ChEBI" id="CHEBI:18420"/>
    </cofactor>
    <text evidence="4">Divalent metal ions. Mg(2+) is the most effective.</text>
</comment>
<dbReference type="Gene3D" id="3.40.50.1000">
    <property type="entry name" value="HAD superfamily/HAD-like"/>
    <property type="match status" value="2"/>
</dbReference>
<evidence type="ECO:0000313" key="6">
    <source>
        <dbReference type="Proteomes" id="UP000565711"/>
    </source>
</evidence>
<evidence type="ECO:0000313" key="5">
    <source>
        <dbReference type="EMBL" id="NKY54113.1"/>
    </source>
</evidence>
<dbReference type="Pfam" id="PF13242">
    <property type="entry name" value="Hydrolase_like"/>
    <property type="match status" value="1"/>
</dbReference>
<keyword evidence="4" id="KW-0460">Magnesium</keyword>
<evidence type="ECO:0000256" key="2">
    <source>
        <dbReference type="PIRSR" id="PIRSR000915-1"/>
    </source>
</evidence>
<dbReference type="SUPFAM" id="SSF56784">
    <property type="entry name" value="HAD-like"/>
    <property type="match status" value="1"/>
</dbReference>
<dbReference type="GO" id="GO:0046872">
    <property type="term" value="F:metal ion binding"/>
    <property type="evidence" value="ECO:0007669"/>
    <property type="project" value="UniProtKB-KW"/>
</dbReference>
<keyword evidence="4" id="KW-0479">Metal-binding</keyword>
<accession>A0A846Y4F3</accession>
<feature type="binding site" evidence="4">
    <location>
        <position position="213"/>
    </location>
    <ligand>
        <name>Mg(2+)</name>
        <dbReference type="ChEBI" id="CHEBI:18420"/>
    </ligand>
</feature>
<protein>
    <submittedName>
        <fullName evidence="5">HAD-IIA family hydrolase</fullName>
    </submittedName>
</protein>
<proteinExistence type="inferred from homology"/>
<keyword evidence="5" id="KW-0378">Hydrolase</keyword>
<feature type="active site" description="Nucleophile" evidence="2">
    <location>
        <position position="15"/>
    </location>
</feature>
<feature type="binding site" evidence="3">
    <location>
        <position position="190"/>
    </location>
    <ligand>
        <name>substrate</name>
    </ligand>
</feature>
<dbReference type="EMBL" id="JAAXOP010000025">
    <property type="protein sequence ID" value="NKY54113.1"/>
    <property type="molecule type" value="Genomic_DNA"/>
</dbReference>
<dbReference type="InterPro" id="IPR006357">
    <property type="entry name" value="HAD-SF_hydro_IIA"/>
</dbReference>
<feature type="active site" description="Proton donor" evidence="2">
    <location>
        <position position="17"/>
    </location>
</feature>
<dbReference type="InterPro" id="IPR023214">
    <property type="entry name" value="HAD_sf"/>
</dbReference>
<evidence type="ECO:0000256" key="3">
    <source>
        <dbReference type="PIRSR" id="PIRSR000915-2"/>
    </source>
</evidence>
<dbReference type="PANTHER" id="PTHR19288">
    <property type="entry name" value="4-NITROPHENYLPHOSPHATASE-RELATED"/>
    <property type="match status" value="1"/>
</dbReference>
<dbReference type="GO" id="GO:0005737">
    <property type="term" value="C:cytoplasm"/>
    <property type="evidence" value="ECO:0007669"/>
    <property type="project" value="TreeGrafter"/>
</dbReference>
<name>A0A846Y4F3_9NOCA</name>